<keyword evidence="2" id="KW-1185">Reference proteome</keyword>
<accession>A0ABZ1TVW8</accession>
<dbReference type="Proteomes" id="UP001432222">
    <property type="component" value="Chromosome"/>
</dbReference>
<gene>
    <name evidence="1" type="ORF">OHA16_08995</name>
</gene>
<reference evidence="1" key="1">
    <citation type="submission" date="2022-10" db="EMBL/GenBank/DDBJ databases">
        <title>The complete genomes of actinobacterial strains from the NBC collection.</title>
        <authorList>
            <person name="Joergensen T.S."/>
            <person name="Alvarez Arevalo M."/>
            <person name="Sterndorff E.B."/>
            <person name="Faurdal D."/>
            <person name="Vuksanovic O."/>
            <person name="Mourched A.-S."/>
            <person name="Charusanti P."/>
            <person name="Shaw S."/>
            <person name="Blin K."/>
            <person name="Weber T."/>
        </authorList>
    </citation>
    <scope>NUCLEOTIDE SEQUENCE</scope>
    <source>
        <strain evidence="1">NBC_00222</strain>
    </source>
</reference>
<evidence type="ECO:0000313" key="1">
    <source>
        <dbReference type="EMBL" id="WUQ83097.1"/>
    </source>
</evidence>
<dbReference type="EMBL" id="CP108110">
    <property type="protein sequence ID" value="WUQ83097.1"/>
    <property type="molecule type" value="Genomic_DNA"/>
</dbReference>
<evidence type="ECO:0000313" key="2">
    <source>
        <dbReference type="Proteomes" id="UP001432222"/>
    </source>
</evidence>
<name>A0ABZ1TVW8_9ACTN</name>
<proteinExistence type="predicted"/>
<dbReference type="RefSeq" id="WP_328954130.1">
    <property type="nucleotide sequence ID" value="NZ_CP108110.1"/>
</dbReference>
<protein>
    <submittedName>
        <fullName evidence="1">XRE family transcriptional regulator</fullName>
    </submittedName>
</protein>
<sequence>MDAKTVERWILKNREPYRRHRQAAAAKLQIDEDYLWPDAKSEIQRLDEADAEIVHVYPHRSSVPPDLWLQFAERATTEIGVLVHAGVHLAENPRWHRALADRARSGVCVRMLLGDPDSPEIARRGEEEEIGEGVAYKVREVMKLYRPLYGTPGIEFRAHCSTLHNSLYRFDDEMLVNTQVYGVSAPLTPVLHLRRVAGAQLVLTYQHSFEKVWVSAVPLPRQAL</sequence>
<organism evidence="1 2">
    <name type="scientific">Kitasatospora purpeofusca</name>
    <dbReference type="NCBI Taxonomy" id="67352"/>
    <lineage>
        <taxon>Bacteria</taxon>
        <taxon>Bacillati</taxon>
        <taxon>Actinomycetota</taxon>
        <taxon>Actinomycetes</taxon>
        <taxon>Kitasatosporales</taxon>
        <taxon>Streptomycetaceae</taxon>
        <taxon>Kitasatospora</taxon>
    </lineage>
</organism>